<evidence type="ECO:0000256" key="5">
    <source>
        <dbReference type="NCBIfam" id="TIGR00112"/>
    </source>
</evidence>
<dbReference type="InterPro" id="IPR000304">
    <property type="entry name" value="Pyrroline-COOH_reductase"/>
</dbReference>
<keyword evidence="2 4" id="KW-0521">NADP</keyword>
<dbReference type="Gene3D" id="3.40.50.720">
    <property type="entry name" value="NAD(P)-binding Rossmann-like Domain"/>
    <property type="match status" value="1"/>
</dbReference>
<keyword evidence="9" id="KW-1185">Reference proteome</keyword>
<dbReference type="InterPro" id="IPR008927">
    <property type="entry name" value="6-PGluconate_DH-like_C_sf"/>
</dbReference>
<keyword evidence="3 4" id="KW-0560">Oxidoreductase</keyword>
<comment type="catalytic activity">
    <reaction evidence="4">
        <text>L-proline + NADP(+) = (S)-1-pyrroline-5-carboxylate + NADPH + 2 H(+)</text>
        <dbReference type="Rhea" id="RHEA:14109"/>
        <dbReference type="ChEBI" id="CHEBI:15378"/>
        <dbReference type="ChEBI" id="CHEBI:17388"/>
        <dbReference type="ChEBI" id="CHEBI:57783"/>
        <dbReference type="ChEBI" id="CHEBI:58349"/>
        <dbReference type="ChEBI" id="CHEBI:60039"/>
        <dbReference type="EC" id="1.5.1.2"/>
    </reaction>
</comment>
<dbReference type="SUPFAM" id="SSF51735">
    <property type="entry name" value="NAD(P)-binding Rossmann-fold domains"/>
    <property type="match status" value="1"/>
</dbReference>
<evidence type="ECO:0000256" key="3">
    <source>
        <dbReference type="ARBA" id="ARBA00023002"/>
    </source>
</evidence>
<evidence type="ECO:0000313" key="9">
    <source>
        <dbReference type="Proteomes" id="UP001549691"/>
    </source>
</evidence>
<dbReference type="PANTHER" id="PTHR11645:SF0">
    <property type="entry name" value="PYRROLINE-5-CARBOXYLATE REDUCTASE 3"/>
    <property type="match status" value="1"/>
</dbReference>
<gene>
    <name evidence="4 8" type="primary">proC</name>
    <name evidence="8" type="ORF">ABXR19_18095</name>
</gene>
<evidence type="ECO:0000259" key="6">
    <source>
        <dbReference type="Pfam" id="PF03807"/>
    </source>
</evidence>
<sequence length="272" mass="27891">MKITFLGGGNMASALIGGLLKQGFVAADLQVVELYEAARERLQADFGVRAVAQLDAAALDCDVLVLAVKPQQMREALAPVSGQLTRQLVVSIAAGLRLADLSRWLGGYPTLVRAMPNTPALIGQGITGLVADASVSEVGREAVSRIMAAAGSSVWLENESQMDAVTALSGSGPAYVFYFIEALQAGGEALGLTAETARLLAIQTLVGASALAASSTEAPAVLRERVTSKGGTTEAALKSMTADDFSAVIQRALSAAAARGAEMGEQLGNDNA</sequence>
<comment type="function">
    <text evidence="4">Catalyzes the reduction of 1-pyrroline-5-carboxylate (PCA) to L-proline.</text>
</comment>
<keyword evidence="4" id="KW-0028">Amino-acid biosynthesis</keyword>
<dbReference type="Proteomes" id="UP001549691">
    <property type="component" value="Unassembled WGS sequence"/>
</dbReference>
<dbReference type="RefSeq" id="WP_354602560.1">
    <property type="nucleotide sequence ID" value="NZ_JBEWZI010000028.1"/>
</dbReference>
<feature type="domain" description="Pyrroline-5-carboxylate reductase catalytic N-terminal" evidence="6">
    <location>
        <begin position="2"/>
        <end position="95"/>
    </location>
</feature>
<reference evidence="8 9" key="1">
    <citation type="submission" date="2024-07" db="EMBL/GenBank/DDBJ databases">
        <title>Uliginosibacterium flavum JJ3220;KACC:17644.</title>
        <authorList>
            <person name="Kim M.K."/>
        </authorList>
    </citation>
    <scope>NUCLEOTIDE SEQUENCE [LARGE SCALE GENOMIC DNA]</scope>
    <source>
        <strain evidence="8 9">KACC:17644</strain>
    </source>
</reference>
<dbReference type="Gene3D" id="1.10.3730.10">
    <property type="entry name" value="ProC C-terminal domain-like"/>
    <property type="match status" value="1"/>
</dbReference>
<comment type="pathway">
    <text evidence="4">Amino-acid biosynthesis; L-proline biosynthesis; L-proline from L-glutamate 5-semialdehyde: step 1/1.</text>
</comment>
<dbReference type="PIRSF" id="PIRSF000193">
    <property type="entry name" value="Pyrrol-5-carb_rd"/>
    <property type="match status" value="1"/>
</dbReference>
<dbReference type="EC" id="1.5.1.2" evidence="4 5"/>
<name>A0ABV2TQ94_9RHOO</name>
<dbReference type="SUPFAM" id="SSF48179">
    <property type="entry name" value="6-phosphogluconate dehydrogenase C-terminal domain-like"/>
    <property type="match status" value="1"/>
</dbReference>
<evidence type="ECO:0000256" key="1">
    <source>
        <dbReference type="ARBA" id="ARBA00005525"/>
    </source>
</evidence>
<proteinExistence type="inferred from homology"/>
<dbReference type="GO" id="GO:0004735">
    <property type="term" value="F:pyrroline-5-carboxylate reductase activity"/>
    <property type="evidence" value="ECO:0007669"/>
    <property type="project" value="UniProtKB-EC"/>
</dbReference>
<dbReference type="InterPro" id="IPR029036">
    <property type="entry name" value="P5CR_dimer"/>
</dbReference>
<dbReference type="Pfam" id="PF14748">
    <property type="entry name" value="P5CR_dimer"/>
    <property type="match status" value="1"/>
</dbReference>
<keyword evidence="4" id="KW-0963">Cytoplasm</keyword>
<comment type="catalytic activity">
    <reaction evidence="4">
        <text>L-proline + NAD(+) = (S)-1-pyrroline-5-carboxylate + NADH + 2 H(+)</text>
        <dbReference type="Rhea" id="RHEA:14105"/>
        <dbReference type="ChEBI" id="CHEBI:15378"/>
        <dbReference type="ChEBI" id="CHEBI:17388"/>
        <dbReference type="ChEBI" id="CHEBI:57540"/>
        <dbReference type="ChEBI" id="CHEBI:57945"/>
        <dbReference type="ChEBI" id="CHEBI:60039"/>
        <dbReference type="EC" id="1.5.1.2"/>
    </reaction>
</comment>
<comment type="subcellular location">
    <subcellularLocation>
        <location evidence="4">Cytoplasm</location>
    </subcellularLocation>
</comment>
<dbReference type="HAMAP" id="MF_01925">
    <property type="entry name" value="P5C_reductase"/>
    <property type="match status" value="1"/>
</dbReference>
<organism evidence="8 9">
    <name type="scientific">Uliginosibacterium flavum</name>
    <dbReference type="NCBI Taxonomy" id="1396831"/>
    <lineage>
        <taxon>Bacteria</taxon>
        <taxon>Pseudomonadati</taxon>
        <taxon>Pseudomonadota</taxon>
        <taxon>Betaproteobacteria</taxon>
        <taxon>Rhodocyclales</taxon>
        <taxon>Zoogloeaceae</taxon>
        <taxon>Uliginosibacterium</taxon>
    </lineage>
</organism>
<feature type="domain" description="Pyrroline-5-carboxylate reductase dimerisation" evidence="7">
    <location>
        <begin position="159"/>
        <end position="263"/>
    </location>
</feature>
<evidence type="ECO:0000259" key="7">
    <source>
        <dbReference type="Pfam" id="PF14748"/>
    </source>
</evidence>
<dbReference type="NCBIfam" id="TIGR00112">
    <property type="entry name" value="proC"/>
    <property type="match status" value="1"/>
</dbReference>
<protein>
    <recommendedName>
        <fullName evidence="4 5">Pyrroline-5-carboxylate reductase</fullName>
        <shortName evidence="4">P5C reductase</shortName>
        <shortName evidence="4">P5CR</shortName>
        <ecNumber evidence="4 5">1.5.1.2</ecNumber>
    </recommendedName>
    <alternativeName>
        <fullName evidence="4">PCA reductase</fullName>
    </alternativeName>
</protein>
<keyword evidence="4" id="KW-0641">Proline biosynthesis</keyword>
<evidence type="ECO:0000256" key="4">
    <source>
        <dbReference type="HAMAP-Rule" id="MF_01925"/>
    </source>
</evidence>
<evidence type="ECO:0000256" key="2">
    <source>
        <dbReference type="ARBA" id="ARBA00022857"/>
    </source>
</evidence>
<accession>A0ABV2TQ94</accession>
<comment type="similarity">
    <text evidence="1 4">Belongs to the pyrroline-5-carboxylate reductase family.</text>
</comment>
<dbReference type="Pfam" id="PF03807">
    <property type="entry name" value="F420_oxidored"/>
    <property type="match status" value="1"/>
</dbReference>
<dbReference type="EMBL" id="JBEWZI010000028">
    <property type="protein sequence ID" value="MET7016102.1"/>
    <property type="molecule type" value="Genomic_DNA"/>
</dbReference>
<evidence type="ECO:0000313" key="8">
    <source>
        <dbReference type="EMBL" id="MET7016102.1"/>
    </source>
</evidence>
<comment type="caution">
    <text evidence="8">The sequence shown here is derived from an EMBL/GenBank/DDBJ whole genome shotgun (WGS) entry which is preliminary data.</text>
</comment>
<dbReference type="PANTHER" id="PTHR11645">
    <property type="entry name" value="PYRROLINE-5-CARBOXYLATE REDUCTASE"/>
    <property type="match status" value="1"/>
</dbReference>
<dbReference type="InterPro" id="IPR036291">
    <property type="entry name" value="NAD(P)-bd_dom_sf"/>
</dbReference>
<dbReference type="InterPro" id="IPR028939">
    <property type="entry name" value="P5C_Rdtase_cat_N"/>
</dbReference>